<feature type="transmembrane region" description="Helical" evidence="2">
    <location>
        <begin position="12"/>
        <end position="32"/>
    </location>
</feature>
<evidence type="ECO:0000256" key="1">
    <source>
        <dbReference type="SAM" id="MobiDB-lite"/>
    </source>
</evidence>
<evidence type="ECO:0000256" key="2">
    <source>
        <dbReference type="SAM" id="Phobius"/>
    </source>
</evidence>
<keyword evidence="2" id="KW-0472">Membrane</keyword>
<sequence length="720" mass="70532">MVQQGRYNIGRVGALAIALGIGGVIVALPAVADADTGAGNSGKTTSSAGKPAPRNATKPASRVAAKPSGSLKAASRVPLDRLGTGNDPLAPVTEPLSWAALAVSRREKIAGSARLIDVPGRAISTTALVPSASATGDAPLPVSATAGTALNTAVRNFIDTHLPGWKPIADELAPIVADGIQDLLSNGAVGAEVARLAANDTILQFVSTKVSDALGSYFGVPETVGTVIGDAAANLIRNTLGNTGVQGALDVLANAVRPTEYQYVAITTGLEANNVAPLGDYLKSLVANSSGEIATFLSDATVRAALASATSQAVIDLTTGSAVPTWLGNLAGGWVWEALGGGSAGTAVGDAVSSAVEGLLSNTKAMQGLATVAGAAVTNLLGTPGVAAAVADAITVFGTSYLGGTNWIDALDVAWQGLVADSAFRSALGPAAGSAVYSLATNSDVVAALASTVTGLVNDVAGNAAVQAFLGELLGPTYGPTVVSTLADPTSAAQLAATAGAVITSFLGQAGVAAALSTTADQIVTDLLAGASLADALQYGLQALVADPTVVAAFNATVPDALQGVLKAPAVQHVVSDLAQGVVAGLLDKTPLNTLAVGQLTKAAVDAFVANPAAQNLIGDLAGDILNGTSATELVNTVIAQIVKSQALQIALGQAVGQGIGALLGDNPVAFAVGQLAGVAAALFFGFAAGAAQLFGVTAGAAAASIPTGNSFLLIPVPAV</sequence>
<name>A0A1Y5PS70_9MYCO</name>
<feature type="region of interest" description="Disordered" evidence="1">
    <location>
        <begin position="36"/>
        <end position="88"/>
    </location>
</feature>
<organism evidence="3">
    <name type="scientific">uncultured Mycobacterium sp</name>
    <dbReference type="NCBI Taxonomy" id="171292"/>
    <lineage>
        <taxon>Bacteria</taxon>
        <taxon>Bacillati</taxon>
        <taxon>Actinomycetota</taxon>
        <taxon>Actinomycetes</taxon>
        <taxon>Mycobacteriales</taxon>
        <taxon>Mycobacteriaceae</taxon>
        <taxon>Mycobacterium</taxon>
        <taxon>environmental samples</taxon>
    </lineage>
</organism>
<reference evidence="3" key="1">
    <citation type="submission" date="2016-03" db="EMBL/GenBank/DDBJ databases">
        <authorList>
            <person name="Ploux O."/>
        </authorList>
    </citation>
    <scope>NUCLEOTIDE SEQUENCE</scope>
    <source>
        <strain evidence="3">UC10</strain>
    </source>
</reference>
<evidence type="ECO:0000313" key="3">
    <source>
        <dbReference type="EMBL" id="SBS78768.1"/>
    </source>
</evidence>
<dbReference type="AlphaFoldDB" id="A0A1Y5PS70"/>
<protein>
    <submittedName>
        <fullName evidence="3">Uncharacterized protein</fullName>
    </submittedName>
</protein>
<accession>A0A1Y5PS70</accession>
<keyword evidence="2" id="KW-1133">Transmembrane helix</keyword>
<gene>
    <name evidence="3" type="ORF">MHPYR_600022</name>
</gene>
<keyword evidence="2" id="KW-0812">Transmembrane</keyword>
<dbReference type="EMBL" id="FLQS01000057">
    <property type="protein sequence ID" value="SBS78768.1"/>
    <property type="molecule type" value="Genomic_DNA"/>
</dbReference>
<proteinExistence type="predicted"/>